<dbReference type="InterPro" id="IPR050709">
    <property type="entry name" value="Biotin_Carboxyl_Carrier/Decarb"/>
</dbReference>
<dbReference type="InterPro" id="IPR000089">
    <property type="entry name" value="Biotin_lipoyl"/>
</dbReference>
<dbReference type="PROSITE" id="PS50968">
    <property type="entry name" value="BIOTINYL_LIPOYL"/>
    <property type="match status" value="1"/>
</dbReference>
<evidence type="ECO:0000256" key="1">
    <source>
        <dbReference type="ARBA" id="ARBA00023267"/>
    </source>
</evidence>
<dbReference type="SUPFAM" id="SSF51230">
    <property type="entry name" value="Single hybrid motif"/>
    <property type="match status" value="1"/>
</dbReference>
<keyword evidence="1" id="KW-0092">Biotin</keyword>
<dbReference type="PANTHER" id="PTHR45266:SF3">
    <property type="entry name" value="OXALOACETATE DECARBOXYLASE ALPHA CHAIN"/>
    <property type="match status" value="1"/>
</dbReference>
<keyword evidence="4" id="KW-1185">Reference proteome</keyword>
<dbReference type="PROSITE" id="PS00188">
    <property type="entry name" value="BIOTIN"/>
    <property type="match status" value="1"/>
</dbReference>
<comment type="caution">
    <text evidence="3">The sequence shown here is derived from an EMBL/GenBank/DDBJ whole genome shotgun (WGS) entry which is preliminary data.</text>
</comment>
<dbReference type="Proteomes" id="UP000614216">
    <property type="component" value="Unassembled WGS sequence"/>
</dbReference>
<gene>
    <name evidence="3" type="ORF">JMN32_09540</name>
</gene>
<dbReference type="AlphaFoldDB" id="A0A937KBQ5"/>
<evidence type="ECO:0000313" key="4">
    <source>
        <dbReference type="Proteomes" id="UP000614216"/>
    </source>
</evidence>
<dbReference type="PANTHER" id="PTHR45266">
    <property type="entry name" value="OXALOACETATE DECARBOXYLASE ALPHA CHAIN"/>
    <property type="match status" value="1"/>
</dbReference>
<evidence type="ECO:0000313" key="3">
    <source>
        <dbReference type="EMBL" id="MBL6446552.1"/>
    </source>
</evidence>
<accession>A0A937KBQ5</accession>
<dbReference type="Pfam" id="PF00364">
    <property type="entry name" value="Biotin_lipoyl"/>
    <property type="match status" value="1"/>
</dbReference>
<dbReference type="InterPro" id="IPR011053">
    <property type="entry name" value="Single_hybrid_motif"/>
</dbReference>
<sequence>MYKVNVNNNSFEVKLKDGQIEIDDQSFEWDIAKINDQSYHIIKDNSSYRAEIVEADLKNKNVTLKINGNKYDIELKDKFDLLLEKLGMDVSASAQMNDVKAPMPGLIFEIQVSEGDEVKKGDSIMILEAMKMENVIKAGGDGVVKSVKVKKGDSVEKNQVLVQF</sequence>
<dbReference type="Gene3D" id="2.40.50.100">
    <property type="match status" value="1"/>
</dbReference>
<organism evidence="3 4">
    <name type="scientific">Fulvivirga marina</name>
    <dbReference type="NCBI Taxonomy" id="2494733"/>
    <lineage>
        <taxon>Bacteria</taxon>
        <taxon>Pseudomonadati</taxon>
        <taxon>Bacteroidota</taxon>
        <taxon>Cytophagia</taxon>
        <taxon>Cytophagales</taxon>
        <taxon>Fulvivirgaceae</taxon>
        <taxon>Fulvivirga</taxon>
    </lineage>
</organism>
<feature type="domain" description="Lipoyl-binding" evidence="2">
    <location>
        <begin position="87"/>
        <end position="164"/>
    </location>
</feature>
<name>A0A937KBQ5_9BACT</name>
<proteinExistence type="predicted"/>
<dbReference type="RefSeq" id="WP_202856085.1">
    <property type="nucleotide sequence ID" value="NZ_JAEUGD010000031.1"/>
</dbReference>
<reference evidence="3" key="1">
    <citation type="submission" date="2021-01" db="EMBL/GenBank/DDBJ databases">
        <title>Fulvivirga kasyanovii gen. nov., sp nov., a novel member of the phylum Bacteroidetes isolated from seawater in a mussel farm.</title>
        <authorList>
            <person name="Zhao L.-H."/>
            <person name="Wang Z.-J."/>
        </authorList>
    </citation>
    <scope>NUCLEOTIDE SEQUENCE</scope>
    <source>
        <strain evidence="3">29W222</strain>
    </source>
</reference>
<dbReference type="FunFam" id="2.40.50.100:FF:000003">
    <property type="entry name" value="Acetyl-CoA carboxylase biotin carboxyl carrier protein"/>
    <property type="match status" value="1"/>
</dbReference>
<dbReference type="CDD" id="cd06850">
    <property type="entry name" value="biotinyl_domain"/>
    <property type="match status" value="1"/>
</dbReference>
<protein>
    <submittedName>
        <fullName evidence="3">Acetyl-CoA carboxylase biotin carboxyl carrier protein subunit</fullName>
    </submittedName>
</protein>
<evidence type="ECO:0000259" key="2">
    <source>
        <dbReference type="PROSITE" id="PS50968"/>
    </source>
</evidence>
<dbReference type="InterPro" id="IPR001882">
    <property type="entry name" value="Biotin_BS"/>
</dbReference>
<dbReference type="EMBL" id="JAEUGD010000031">
    <property type="protein sequence ID" value="MBL6446552.1"/>
    <property type="molecule type" value="Genomic_DNA"/>
</dbReference>